<dbReference type="AlphaFoldDB" id="A0A0V0R0I9"/>
<proteinExistence type="predicted"/>
<dbReference type="InParanoid" id="A0A0V0R0I9"/>
<organism evidence="1 2">
    <name type="scientific">Pseudocohnilembus persalinus</name>
    <name type="common">Ciliate</name>
    <dbReference type="NCBI Taxonomy" id="266149"/>
    <lineage>
        <taxon>Eukaryota</taxon>
        <taxon>Sar</taxon>
        <taxon>Alveolata</taxon>
        <taxon>Ciliophora</taxon>
        <taxon>Intramacronucleata</taxon>
        <taxon>Oligohymenophorea</taxon>
        <taxon>Scuticociliatia</taxon>
        <taxon>Philasterida</taxon>
        <taxon>Pseudocohnilembidae</taxon>
        <taxon>Pseudocohnilembus</taxon>
    </lineage>
</organism>
<accession>A0A0V0R0I9</accession>
<name>A0A0V0R0I9_PSEPJ</name>
<evidence type="ECO:0000313" key="1">
    <source>
        <dbReference type="EMBL" id="KRX07672.1"/>
    </source>
</evidence>
<dbReference type="EMBL" id="LDAU01000082">
    <property type="protein sequence ID" value="KRX07672.1"/>
    <property type="molecule type" value="Genomic_DNA"/>
</dbReference>
<gene>
    <name evidence="1" type="ORF">PPERSA_11221</name>
</gene>
<keyword evidence="2" id="KW-1185">Reference proteome</keyword>
<sequence length="163" mass="19412">MINTGASYVGYNQTLKPLQNNDPLNFPQNTQKYYLTQPYQEQRKYGLKSLGNLTRDQENIKISDDRLEFNGQAEKIKKLFKELPLENKQIKSHESHHYKTELAHNIWKVKYKNIDEKIIKNNTIENVQNALRIIYSYFSEEQKKEGNFLKFQPFLQEIIPLMN</sequence>
<dbReference type="Proteomes" id="UP000054937">
    <property type="component" value="Unassembled WGS sequence"/>
</dbReference>
<evidence type="ECO:0000313" key="2">
    <source>
        <dbReference type="Proteomes" id="UP000054937"/>
    </source>
</evidence>
<comment type="caution">
    <text evidence="1">The sequence shown here is derived from an EMBL/GenBank/DDBJ whole genome shotgun (WGS) entry which is preliminary data.</text>
</comment>
<protein>
    <submittedName>
        <fullName evidence="1">Uncharacterized protein</fullName>
    </submittedName>
</protein>
<reference evidence="1 2" key="1">
    <citation type="journal article" date="2015" name="Sci. Rep.">
        <title>Genome of the facultative scuticociliatosis pathogen Pseudocohnilembus persalinus provides insight into its virulence through horizontal gene transfer.</title>
        <authorList>
            <person name="Xiong J."/>
            <person name="Wang G."/>
            <person name="Cheng J."/>
            <person name="Tian M."/>
            <person name="Pan X."/>
            <person name="Warren A."/>
            <person name="Jiang C."/>
            <person name="Yuan D."/>
            <person name="Miao W."/>
        </authorList>
    </citation>
    <scope>NUCLEOTIDE SEQUENCE [LARGE SCALE GENOMIC DNA]</scope>
    <source>
        <strain evidence="1">36N120E</strain>
    </source>
</reference>